<dbReference type="AlphaFoldDB" id="A0A2N0ZKU4"/>
<feature type="domain" description="DUF4397" evidence="1">
    <location>
        <begin position="78"/>
        <end position="189"/>
    </location>
</feature>
<accession>A0A2N0ZKU4</accession>
<organism evidence="2 3">
    <name type="scientific">Cytobacillus horneckiae</name>
    <dbReference type="NCBI Taxonomy" id="549687"/>
    <lineage>
        <taxon>Bacteria</taxon>
        <taxon>Bacillati</taxon>
        <taxon>Bacillota</taxon>
        <taxon>Bacilli</taxon>
        <taxon>Bacillales</taxon>
        <taxon>Bacillaceae</taxon>
        <taxon>Cytobacillus</taxon>
    </lineage>
</organism>
<keyword evidence="3" id="KW-1185">Reference proteome</keyword>
<protein>
    <submittedName>
        <fullName evidence="2">DUF4397 domain-containing protein</fullName>
    </submittedName>
</protein>
<evidence type="ECO:0000313" key="3">
    <source>
        <dbReference type="Proteomes" id="UP000233343"/>
    </source>
</evidence>
<evidence type="ECO:0000313" key="2">
    <source>
        <dbReference type="EMBL" id="PKG30096.1"/>
    </source>
</evidence>
<proteinExistence type="predicted"/>
<dbReference type="Pfam" id="PF14344">
    <property type="entry name" value="DUF4397"/>
    <property type="match status" value="1"/>
</dbReference>
<dbReference type="EMBL" id="PISD01000008">
    <property type="protein sequence ID" value="PKG30096.1"/>
    <property type="molecule type" value="Genomic_DNA"/>
</dbReference>
<dbReference type="Proteomes" id="UP000233343">
    <property type="component" value="Unassembled WGS sequence"/>
</dbReference>
<sequence>MQYILIQGLAKMAKEQNTSNYINKALTYDMISQYYKYIDPNIHIYYYQKHLQYIHLVHQSMRIRNDPAKELQRMNKGKLRIFHGSPNAGEVDIYLNGLRIFKELPYKEMSNYLSLLEGKYQLDIYPANTMVSSILSRKIIIEAGAFHSAAFSGESNDSAFAIFKDDLTIPRGESKMQFIHLAADCPPLGVSLDNGETVFSATDYRGNSGFLALSPMVLNLNIIENESGNVLLALREMTVKPQTAFSLIVTGSITGTPPLEVLVIEN</sequence>
<gene>
    <name evidence="2" type="ORF">CWS20_03630</name>
</gene>
<name>A0A2N0ZKU4_9BACI</name>
<evidence type="ECO:0000259" key="1">
    <source>
        <dbReference type="Pfam" id="PF14344"/>
    </source>
</evidence>
<reference evidence="2 3" key="1">
    <citation type="journal article" date="2010" name="Int. J. Syst. Evol. Microbiol.">
        <title>Bacillus horneckiae sp. nov., isolated from a spacecraft-assembly clean room.</title>
        <authorList>
            <person name="Vaishampayan P."/>
            <person name="Probst A."/>
            <person name="Krishnamurthi S."/>
            <person name="Ghosh S."/>
            <person name="Osman S."/>
            <person name="McDowall A."/>
            <person name="Ruckmani A."/>
            <person name="Mayilraj S."/>
            <person name="Venkateswaran K."/>
        </authorList>
    </citation>
    <scope>NUCLEOTIDE SEQUENCE [LARGE SCALE GENOMIC DNA]</scope>
    <source>
        <strain evidence="3">1PO1SC</strain>
    </source>
</reference>
<comment type="caution">
    <text evidence="2">The sequence shown here is derived from an EMBL/GenBank/DDBJ whole genome shotgun (WGS) entry which is preliminary data.</text>
</comment>
<dbReference type="InterPro" id="IPR025510">
    <property type="entry name" value="DUF4397"/>
</dbReference>